<feature type="compositionally biased region" description="Low complexity" evidence="3">
    <location>
        <begin position="973"/>
        <end position="996"/>
    </location>
</feature>
<feature type="compositionally biased region" description="Basic residues" evidence="3">
    <location>
        <begin position="997"/>
        <end position="1012"/>
    </location>
</feature>
<feature type="compositionally biased region" description="Basic and acidic residues" evidence="3">
    <location>
        <begin position="533"/>
        <end position="543"/>
    </location>
</feature>
<feature type="compositionally biased region" description="Low complexity" evidence="3">
    <location>
        <begin position="1267"/>
        <end position="1290"/>
    </location>
</feature>
<dbReference type="OrthoDB" id="2801544at2759"/>
<dbReference type="Pfam" id="PF00176">
    <property type="entry name" value="SNF2-rel_dom"/>
    <property type="match status" value="1"/>
</dbReference>
<reference evidence="7" key="1">
    <citation type="journal article" date="2015" name="Genome Announc.">
        <title>Draft genome sequence of the cellulolytic fungus Chaetomium globosum.</title>
        <authorList>
            <person name="Cuomo C.A."/>
            <person name="Untereiner W.A."/>
            <person name="Ma L.-J."/>
            <person name="Grabherr M."/>
            <person name="Birren B.W."/>
        </authorList>
    </citation>
    <scope>NUCLEOTIDE SEQUENCE [LARGE SCALE GENOMIC DNA]</scope>
    <source>
        <strain evidence="7">ATCC 6205 / CBS 148.51 / DSM 1962 / NBRC 6347 / NRRL 1970</strain>
    </source>
</reference>
<evidence type="ECO:0000256" key="2">
    <source>
        <dbReference type="ARBA" id="ARBA00022840"/>
    </source>
</evidence>
<feature type="region of interest" description="Disordered" evidence="3">
    <location>
        <begin position="972"/>
        <end position="1065"/>
    </location>
</feature>
<dbReference type="InterPro" id="IPR038718">
    <property type="entry name" value="SNF2-like_sf"/>
</dbReference>
<feature type="compositionally biased region" description="Low complexity" evidence="3">
    <location>
        <begin position="1481"/>
        <end position="1496"/>
    </location>
</feature>
<keyword evidence="4" id="KW-1133">Transmembrane helix</keyword>
<dbReference type="Pfam" id="PF20246">
    <property type="entry name" value="DUF6601"/>
    <property type="match status" value="1"/>
</dbReference>
<evidence type="ECO:0000256" key="4">
    <source>
        <dbReference type="SAM" id="Phobius"/>
    </source>
</evidence>
<dbReference type="GO" id="GO:0005524">
    <property type="term" value="F:ATP binding"/>
    <property type="evidence" value="ECO:0007669"/>
    <property type="project" value="InterPro"/>
</dbReference>
<dbReference type="eggNOG" id="KOG0298">
    <property type="taxonomic scope" value="Eukaryota"/>
</dbReference>
<dbReference type="InterPro" id="IPR014001">
    <property type="entry name" value="Helicase_ATP-bd"/>
</dbReference>
<feature type="region of interest" description="Disordered" evidence="3">
    <location>
        <begin position="1471"/>
        <end position="1515"/>
    </location>
</feature>
<dbReference type="InterPro" id="IPR000330">
    <property type="entry name" value="SNF2_N"/>
</dbReference>
<keyword evidence="2" id="KW-0067">ATP-binding</keyword>
<evidence type="ECO:0000256" key="3">
    <source>
        <dbReference type="SAM" id="MobiDB-lite"/>
    </source>
</evidence>
<feature type="transmembrane region" description="Helical" evidence="4">
    <location>
        <begin position="1817"/>
        <end position="1848"/>
    </location>
</feature>
<dbReference type="SUPFAM" id="SSF52540">
    <property type="entry name" value="P-loop containing nucleoside triphosphate hydrolases"/>
    <property type="match status" value="2"/>
</dbReference>
<dbReference type="HOGENOM" id="CLU_236373_0_0_1"/>
<dbReference type="Gene3D" id="3.40.50.10810">
    <property type="entry name" value="Tandem AAA-ATPase domain"/>
    <property type="match status" value="1"/>
</dbReference>
<sequence>MELGSHIAAGCLVLDKSDSRLPVGILSFIEPGQWHHFGPFRSDVEDGIEGQAGQVGQVGQVDKNLSFRFLEQDIQHQLISSGCLSSFADLLRNRWIHMSLASNEHVIIRVYLLPDDVGNRTIPRRRPSLLKARLGLLAQLDFSGSTWQGQSKGKPSQSPLMFGSPQGTADSQNREKQSLLQMFNSIPSPQPDPDAIPDYDARDAAYALINSKMLGLSTTLYAYQRRSAALMLQRESQSRKVLDPRLMKVVDQLGKPWYYDPVIGSGLREPRYYDAPCGGILAEEMGAGKTLICLALILATRHIPSATPDHLRANKPVVRPKIGSLADMAASCITRHSVPWRTVFGALEPDGIDYPLCVDAIRRNPAFYHLPRRPRSLYRGRRYPSAWGVPKKVYLSHTSLVIVPPNLVQQWKEEIAKHTSGLEVLTVDKKQVLPPVEKLVEYDIILFSSTPFEKLLGDVDVEHNEPKVLMSPLASIHFKRCIVDEGHRLGNSTLGRKSNLHLIIDQLQISARWIVTGTPSKGLFGVNDTPSPHSDDERRAETSLSLEKDDLKRIGSIAMLYVRMQPWAKMSTEARDPPAEWAVYVMQPHLTHPRGIGRSDCLKATLESFIIRNRLPDLGTLLPSVDEKVVYLDGCFQDRLVLNLFSMMIIFNAVQSQRTDQDYFFHPRQRKSLLELVYNLKQASFFGGSFFSPDQIQKAIATAETFLQEGEIQISTEDEALLRDAIEFGRLAEKNNIKRCANLFREVPLYVQNFPWNAGREWSLDLREGDPVCTDSRMILELQKFLHPLVDAPASLQIMFETGRFAARGWEERLKGVEEQAPETERRPPKTLAGNTPLGQDSNPSNKRRSSVFTKGLPKTEETQVTSGLENHGSGVAAQLAQTQLISTASAKLSYLIDQIVKYQDSEQIIIFYENDNVAYYIAGVLEILQVQHLIYAKGPPPQQRKSPTFLLMDITQAAFGLDMQSASRIYFPQPGAQPAGRGAGDRAGPAHQPAAARRRRDPGAARQRRGGGRASQGRDVGGRVEGRRNGVVVPEEERKRRSPGDMEGPVLGVDTLTTDGGGAPVKKRARVRFAESDDEGEDRVRASISGTRALYLLHSTQPPGHRINKPVERALQHPLPHHTLPSFCGPLDARPVSRIVGRFDMLLRSLSLVLSFSQKQRPRGLLPPGLTVEGAPSQYVSDTPRLQGQWMSLRNRGRFACRQEAAERRCPEPEELGRKTKKEQALTYEGWTARPCVKFSVSTSPGSAHRLGSVRRPNVQGHHHSSNSPIPSSYSTSQAAPAPYASAPTPRNPKKANHGRDGLLTPATPSPTYPSAATDTNVQAMSRAWNSMRFKELKSYWSGTEGAQERMHPTLVSASNYRRVLPQRPRLPGPHPRHNPQPCKAHREACWAAVLRLPSSPSPRVFGPISSARLNAIPTPPSHSRGKTNVVTIKTEIGPPAASSRGAKNRPFEVIDLTAAALRPPLSSVEIETRQRNRATAHPPAAEAMAHEPPTSVVNESATTQSDPSTPGVNKSYDTFTPFDRLALEFNDDLEYASIEVSEKQTRKILKAKPERKQYLPGQPRIRLDKKHGHNVDANKDPLLDYLEKCHSTKGLDELLPWMRYIFVQTPSYTHIMPLHHQKSHAREIKVSENPGLHLVWYYELIFIKPIPAYFYSQAFWVYLENANKELYGACLGFIRSYYMLIQYEIDFHEACELRLIPAKGNGELPTYEEWCEFIEPFARVGDAHVNRRYHYGELRLTRINRAAMLFKFSLAYFHIYPQWGSFLEHTLAPIITVFAVCSVVLNSMQVSLAVMEVKGEDFAITGAWNSFMDASLWFPVIVNLSIAVILIASLFGMGIMGLKDLFRGNSVRRRKKRGDPSAGTRSHGMVW</sequence>
<feature type="compositionally biased region" description="Polar residues" evidence="3">
    <location>
        <begin position="833"/>
        <end position="845"/>
    </location>
</feature>
<dbReference type="VEuPathDB" id="FungiDB:CHGG_06009"/>
<dbReference type="PANTHER" id="PTHR34414">
    <property type="entry name" value="HET DOMAIN-CONTAINING PROTEIN-RELATED"/>
    <property type="match status" value="1"/>
</dbReference>
<gene>
    <name evidence="6" type="ORF">CHGG_06009</name>
</gene>
<dbReference type="InParanoid" id="Q2H5Q6"/>
<dbReference type="STRING" id="306901.Q2H5Q6"/>
<dbReference type="InterPro" id="IPR046536">
    <property type="entry name" value="DUF6601"/>
</dbReference>
<evidence type="ECO:0000256" key="1">
    <source>
        <dbReference type="ARBA" id="ARBA00022741"/>
    </source>
</evidence>
<feature type="region of interest" description="Disordered" evidence="3">
    <location>
        <begin position="145"/>
        <end position="175"/>
    </location>
</feature>
<feature type="compositionally biased region" description="Basic and acidic residues" evidence="3">
    <location>
        <begin position="1036"/>
        <end position="1045"/>
    </location>
</feature>
<dbReference type="Proteomes" id="UP000001056">
    <property type="component" value="Unassembled WGS sequence"/>
</dbReference>
<dbReference type="SMART" id="SM00487">
    <property type="entry name" value="DEXDc"/>
    <property type="match status" value="1"/>
</dbReference>
<dbReference type="PANTHER" id="PTHR34414:SF1">
    <property type="entry name" value="SUBTILISIN-LIKE SERINE PROTEASE"/>
    <property type="match status" value="1"/>
</dbReference>
<evidence type="ECO:0000259" key="5">
    <source>
        <dbReference type="SMART" id="SM00487"/>
    </source>
</evidence>
<feature type="region of interest" description="Disordered" evidence="3">
    <location>
        <begin position="1243"/>
        <end position="1320"/>
    </location>
</feature>
<feature type="compositionally biased region" description="Polar residues" evidence="3">
    <location>
        <begin position="145"/>
        <end position="171"/>
    </location>
</feature>
<name>Q2H5Q6_CHAGB</name>
<dbReference type="EMBL" id="CH408031">
    <property type="protein sequence ID" value="EAQ89390.1"/>
    <property type="molecule type" value="Genomic_DNA"/>
</dbReference>
<keyword evidence="4" id="KW-0812">Transmembrane</keyword>
<dbReference type="InterPro" id="IPR027417">
    <property type="entry name" value="P-loop_NTPase"/>
</dbReference>
<keyword evidence="1" id="KW-0547">Nucleotide-binding</keyword>
<feature type="compositionally biased region" description="Polar residues" evidence="3">
    <location>
        <begin position="1497"/>
        <end position="1515"/>
    </location>
</feature>
<keyword evidence="7" id="KW-1185">Reference proteome</keyword>
<keyword evidence="4" id="KW-0472">Membrane</keyword>
<feature type="transmembrane region" description="Helical" evidence="4">
    <location>
        <begin position="1773"/>
        <end position="1797"/>
    </location>
</feature>
<proteinExistence type="predicted"/>
<organism evidence="6 7">
    <name type="scientific">Chaetomium globosum (strain ATCC 6205 / CBS 148.51 / DSM 1962 / NBRC 6347 / NRRL 1970)</name>
    <name type="common">Soil fungus</name>
    <dbReference type="NCBI Taxonomy" id="306901"/>
    <lineage>
        <taxon>Eukaryota</taxon>
        <taxon>Fungi</taxon>
        <taxon>Dikarya</taxon>
        <taxon>Ascomycota</taxon>
        <taxon>Pezizomycotina</taxon>
        <taxon>Sordariomycetes</taxon>
        <taxon>Sordariomycetidae</taxon>
        <taxon>Sordariales</taxon>
        <taxon>Chaetomiaceae</taxon>
        <taxon>Chaetomium</taxon>
    </lineage>
</organism>
<accession>Q2H5Q6</accession>
<dbReference type="GeneID" id="4390545"/>
<dbReference type="RefSeq" id="XP_001222104.1">
    <property type="nucleotide sequence ID" value="XM_001222103.1"/>
</dbReference>
<evidence type="ECO:0000313" key="6">
    <source>
        <dbReference type="EMBL" id="EAQ89390.1"/>
    </source>
</evidence>
<evidence type="ECO:0000313" key="7">
    <source>
        <dbReference type="Proteomes" id="UP000001056"/>
    </source>
</evidence>
<feature type="region of interest" description="Disordered" evidence="3">
    <location>
        <begin position="816"/>
        <end position="868"/>
    </location>
</feature>
<feature type="region of interest" description="Disordered" evidence="3">
    <location>
        <begin position="524"/>
        <end position="543"/>
    </location>
</feature>
<feature type="domain" description="Helicase ATP-binding" evidence="5">
    <location>
        <begin position="216"/>
        <end position="542"/>
    </location>
</feature>
<protein>
    <recommendedName>
        <fullName evidence="5">Helicase ATP-binding domain-containing protein</fullName>
    </recommendedName>
</protein>
<feature type="compositionally biased region" description="Basic and acidic residues" evidence="3">
    <location>
        <begin position="816"/>
        <end position="828"/>
    </location>
</feature>